<dbReference type="Pfam" id="PF12708">
    <property type="entry name" value="Pect-lyase_RHGA_epim"/>
    <property type="match status" value="1"/>
</dbReference>
<dbReference type="EMBL" id="RZNX01000002">
    <property type="protein sequence ID" value="RUT33474.1"/>
    <property type="molecule type" value="Genomic_DNA"/>
</dbReference>
<protein>
    <recommendedName>
        <fullName evidence="1">Rhamnogalacturonase A/B/Epimerase-like pectate lyase domain-containing protein</fullName>
    </recommendedName>
</protein>
<dbReference type="OrthoDB" id="6502305at2"/>
<accession>A0A3S1DAJ6</accession>
<gene>
    <name evidence="2" type="ORF">EJP77_07440</name>
</gene>
<dbReference type="InterPro" id="IPR012334">
    <property type="entry name" value="Pectin_lyas_fold"/>
</dbReference>
<dbReference type="Proteomes" id="UP000272464">
    <property type="component" value="Unassembled WGS sequence"/>
</dbReference>
<name>A0A3S1DAJ6_9BACL</name>
<evidence type="ECO:0000313" key="2">
    <source>
        <dbReference type="EMBL" id="RUT33474.1"/>
    </source>
</evidence>
<sequence length="464" mass="49728">MEGCNVKRFFKQVMIAILAMANSGDTVQQATISQLGGSGSVINVRQIGAKGNGRDDDTPYIQKALDQAAGRGASVFFPKGTYVIDPARTLIIGSRTKLVGQGTDSIIKASGKRFGWELMRVAGSDVEISNLSLDGNLQVNRVLVVGGGVQRVTLTGVTAANASQNRNPEEEGFSEVVAGIVVYGNTSQIKIDSSEVSNIYAINQSNGTMIARGIYITTTWGSNEGAARQVTITNSHVHHIGPADDGDGIYYEDPAMDENNGQNTDSLISGNLLEYCAKRGMKIYAQGVKVSGNHIVNSYLNNNYYQGVNRGELAPDMFSAISVYGSNNIISSNVIDGIGSFYAAIEVSATETVRNTVIYGNKIVMGSSSTIKGTTAIRLGNIYNFTIKNNTMENGERGIWTWQNADFGVIKDNTIIMKNGGGIDLSTYLDGYTQINLALRGNIIEASTFNIQLASTNRNVTVRT</sequence>
<reference evidence="2 3" key="1">
    <citation type="submission" date="2018-12" db="EMBL/GenBank/DDBJ databases">
        <authorList>
            <person name="Sun L."/>
            <person name="Chen Z."/>
        </authorList>
    </citation>
    <scope>NUCLEOTIDE SEQUENCE [LARGE SCALE GENOMIC DNA]</scope>
    <source>
        <strain evidence="2 3">3-5-3</strain>
    </source>
</reference>
<dbReference type="Gene3D" id="2.160.20.10">
    <property type="entry name" value="Single-stranded right-handed beta-helix, Pectin lyase-like"/>
    <property type="match status" value="1"/>
</dbReference>
<dbReference type="InterPro" id="IPR024535">
    <property type="entry name" value="RHGA/B-epi-like_pectate_lyase"/>
</dbReference>
<dbReference type="AlphaFoldDB" id="A0A3S1DAJ6"/>
<dbReference type="InterPro" id="IPR006626">
    <property type="entry name" value="PbH1"/>
</dbReference>
<dbReference type="SUPFAM" id="SSF51126">
    <property type="entry name" value="Pectin lyase-like"/>
    <property type="match status" value="1"/>
</dbReference>
<dbReference type="InterPro" id="IPR011050">
    <property type="entry name" value="Pectin_lyase_fold/virulence"/>
</dbReference>
<comment type="caution">
    <text evidence="2">The sequence shown here is derived from an EMBL/GenBank/DDBJ whole genome shotgun (WGS) entry which is preliminary data.</text>
</comment>
<dbReference type="SMART" id="SM00710">
    <property type="entry name" value="PbH1"/>
    <property type="match status" value="7"/>
</dbReference>
<proteinExistence type="predicted"/>
<organism evidence="2 3">
    <name type="scientific">Paenibacillus zeisoli</name>
    <dbReference type="NCBI Taxonomy" id="2496267"/>
    <lineage>
        <taxon>Bacteria</taxon>
        <taxon>Bacillati</taxon>
        <taxon>Bacillota</taxon>
        <taxon>Bacilli</taxon>
        <taxon>Bacillales</taxon>
        <taxon>Paenibacillaceae</taxon>
        <taxon>Paenibacillus</taxon>
    </lineage>
</organism>
<keyword evidence="3" id="KW-1185">Reference proteome</keyword>
<feature type="domain" description="Rhamnogalacturonase A/B/Epimerase-like pectate lyase" evidence="1">
    <location>
        <begin position="42"/>
        <end position="111"/>
    </location>
</feature>
<evidence type="ECO:0000313" key="3">
    <source>
        <dbReference type="Proteomes" id="UP000272464"/>
    </source>
</evidence>
<evidence type="ECO:0000259" key="1">
    <source>
        <dbReference type="Pfam" id="PF12708"/>
    </source>
</evidence>